<feature type="transmembrane region" description="Helical" evidence="1">
    <location>
        <begin position="131"/>
        <end position="157"/>
    </location>
</feature>
<protein>
    <submittedName>
        <fullName evidence="2">Putative conserved plasma membrane protein</fullName>
    </submittedName>
</protein>
<name>A0A131XS68_IXORI</name>
<accession>A0A131XS68</accession>
<dbReference type="AlphaFoldDB" id="A0A131XS68"/>
<proteinExistence type="evidence at transcript level"/>
<organism evidence="2">
    <name type="scientific">Ixodes ricinus</name>
    <name type="common">Common tick</name>
    <name type="synonym">Acarus ricinus</name>
    <dbReference type="NCBI Taxonomy" id="34613"/>
    <lineage>
        <taxon>Eukaryota</taxon>
        <taxon>Metazoa</taxon>
        <taxon>Ecdysozoa</taxon>
        <taxon>Arthropoda</taxon>
        <taxon>Chelicerata</taxon>
        <taxon>Arachnida</taxon>
        <taxon>Acari</taxon>
        <taxon>Parasitiformes</taxon>
        <taxon>Ixodida</taxon>
        <taxon>Ixodoidea</taxon>
        <taxon>Ixodidae</taxon>
        <taxon>Ixodinae</taxon>
        <taxon>Ixodes</taxon>
    </lineage>
</organism>
<dbReference type="EMBL" id="GEFM01006708">
    <property type="protein sequence ID" value="JAP69088.1"/>
    <property type="molecule type" value="mRNA"/>
</dbReference>
<reference evidence="2" key="1">
    <citation type="submission" date="2016-02" db="EMBL/GenBank/DDBJ databases">
        <title>RNAseq analyses of the midgut from blood- or serum-fed Ixodes ricinus ticks.</title>
        <authorList>
            <person name="Perner J."/>
            <person name="Provaznik J."/>
            <person name="Schrenkova J."/>
            <person name="Urbanova V."/>
            <person name="Ribeiro J.M."/>
            <person name="Kopacek P."/>
        </authorList>
    </citation>
    <scope>NUCLEOTIDE SEQUENCE</scope>
    <source>
        <tissue evidence="2">Gut</tissue>
    </source>
</reference>
<feature type="transmembrane region" description="Helical" evidence="1">
    <location>
        <begin position="67"/>
        <end position="91"/>
    </location>
</feature>
<keyword evidence="1" id="KW-1133">Transmembrane helix</keyword>
<evidence type="ECO:0000256" key="1">
    <source>
        <dbReference type="SAM" id="Phobius"/>
    </source>
</evidence>
<sequence>MLTHCCPGRCKMTVRTGSRVLSVLNTNVYVGLLAWSVYGLILIKDLPNHLKTHTGSPLQHALLNAWYGLYVTLAVIWAIGCLVSMSFVWGAFTGQRRYILPHLVFKGILHGIEGAIFLLIIVIAASDNSYWLFGLAGTFASSLALGIYFFVVVLSYYKQLGLPRQTVTPPAPLQVQRTTPAPVIALREQKTVVYTLRVQENMAIHCV</sequence>
<feature type="transmembrane region" description="Helical" evidence="1">
    <location>
        <begin position="20"/>
        <end position="43"/>
    </location>
</feature>
<evidence type="ECO:0000313" key="2">
    <source>
        <dbReference type="EMBL" id="JAP69088.1"/>
    </source>
</evidence>
<keyword evidence="1" id="KW-0812">Transmembrane</keyword>
<feature type="transmembrane region" description="Helical" evidence="1">
    <location>
        <begin position="103"/>
        <end position="125"/>
    </location>
</feature>
<keyword evidence="1" id="KW-0472">Membrane</keyword>